<dbReference type="PROSITE" id="PS50052">
    <property type="entry name" value="GUANYLATE_KINASE_2"/>
    <property type="match status" value="1"/>
</dbReference>
<evidence type="ECO:0000256" key="5">
    <source>
        <dbReference type="ARBA" id="ARBA00048594"/>
    </source>
</evidence>
<evidence type="ECO:0000256" key="2">
    <source>
        <dbReference type="ARBA" id="ARBA00005790"/>
    </source>
</evidence>
<dbReference type="Pfam" id="PF00625">
    <property type="entry name" value="Guanylate_kin"/>
    <property type="match status" value="1"/>
</dbReference>
<dbReference type="GO" id="GO:0004385">
    <property type="term" value="F:GMP kinase activity"/>
    <property type="evidence" value="ECO:0007669"/>
    <property type="project" value="UniProtKB-EC"/>
</dbReference>
<gene>
    <name evidence="7" type="ORF">GC093_10605</name>
</gene>
<dbReference type="PANTHER" id="PTHR23117:SF13">
    <property type="entry name" value="GUANYLATE KINASE"/>
    <property type="match status" value="1"/>
</dbReference>
<evidence type="ECO:0000256" key="4">
    <source>
        <dbReference type="ARBA" id="ARBA00022777"/>
    </source>
</evidence>
<dbReference type="PROSITE" id="PS00856">
    <property type="entry name" value="GUANYLATE_KINASE_1"/>
    <property type="match status" value="1"/>
</dbReference>
<dbReference type="PANTHER" id="PTHR23117">
    <property type="entry name" value="GUANYLATE KINASE-RELATED"/>
    <property type="match status" value="1"/>
</dbReference>
<proteinExistence type="inferred from homology"/>
<dbReference type="EMBL" id="WHOD01000049">
    <property type="protein sequence ID" value="NOU93669.1"/>
    <property type="molecule type" value="Genomic_DNA"/>
</dbReference>
<dbReference type="InterPro" id="IPR008145">
    <property type="entry name" value="GK/Ca_channel_bsu"/>
</dbReference>
<evidence type="ECO:0000313" key="8">
    <source>
        <dbReference type="Proteomes" id="UP000641588"/>
    </source>
</evidence>
<dbReference type="SUPFAM" id="SSF52540">
    <property type="entry name" value="P-loop containing nucleoside triphosphate hydrolases"/>
    <property type="match status" value="1"/>
</dbReference>
<evidence type="ECO:0000259" key="6">
    <source>
        <dbReference type="PROSITE" id="PS50052"/>
    </source>
</evidence>
<dbReference type="Proteomes" id="UP000641588">
    <property type="component" value="Unassembled WGS sequence"/>
</dbReference>
<keyword evidence="8" id="KW-1185">Reference proteome</keyword>
<dbReference type="SMART" id="SM00072">
    <property type="entry name" value="GuKc"/>
    <property type="match status" value="1"/>
</dbReference>
<feature type="domain" description="Guanylate kinase-like" evidence="6">
    <location>
        <begin position="8"/>
        <end position="184"/>
    </location>
</feature>
<evidence type="ECO:0000256" key="3">
    <source>
        <dbReference type="ARBA" id="ARBA00022679"/>
    </source>
</evidence>
<dbReference type="GO" id="GO:0005829">
    <property type="term" value="C:cytosol"/>
    <property type="evidence" value="ECO:0007669"/>
    <property type="project" value="TreeGrafter"/>
</dbReference>
<dbReference type="InterPro" id="IPR008144">
    <property type="entry name" value="Guanylate_kin-like_dom"/>
</dbReference>
<protein>
    <submittedName>
        <fullName evidence="7">Guanylate kinase</fullName>
    </submittedName>
</protein>
<comment type="similarity">
    <text evidence="2">Belongs to the guanylate kinase family.</text>
</comment>
<sequence>MNGNIESGTIIVFVGTSGSGRKTIAHQLGKELGFQYVISHTTRPSRPKETEGKDYYFTSRQAFIEADIRGEFIQTVELDNHFYGINKADVTAALQVSPVIYVIVNRSGANKLKYEFGDKAIRIFIYVNKQLILERLQARAVSEEIIRHYMDHYIEEVSYRKDCEHVFENLDLDETKARIKESILTHLPATMS</sequence>
<dbReference type="InterPro" id="IPR027417">
    <property type="entry name" value="P-loop_NTPase"/>
</dbReference>
<reference evidence="7" key="1">
    <citation type="submission" date="2019-10" db="EMBL/GenBank/DDBJ databases">
        <title>Description of Paenibacillus glebae sp. nov.</title>
        <authorList>
            <person name="Carlier A."/>
            <person name="Qi S."/>
        </authorList>
    </citation>
    <scope>NUCLEOTIDE SEQUENCE</scope>
    <source>
        <strain evidence="7">LMG 31456</strain>
    </source>
</reference>
<name>A0A972JYL3_9BACL</name>
<comment type="caution">
    <text evidence="7">The sequence shown here is derived from an EMBL/GenBank/DDBJ whole genome shotgun (WGS) entry which is preliminary data.</text>
</comment>
<evidence type="ECO:0000256" key="1">
    <source>
        <dbReference type="ARBA" id="ARBA00003531"/>
    </source>
</evidence>
<dbReference type="AlphaFoldDB" id="A0A972JYL3"/>
<dbReference type="InterPro" id="IPR020590">
    <property type="entry name" value="Guanylate_kinase_CS"/>
</dbReference>
<keyword evidence="3" id="KW-0808">Transferase</keyword>
<dbReference type="Gene3D" id="3.40.50.300">
    <property type="entry name" value="P-loop containing nucleotide triphosphate hydrolases"/>
    <property type="match status" value="1"/>
</dbReference>
<comment type="catalytic activity">
    <reaction evidence="5">
        <text>GMP + ATP = GDP + ADP</text>
        <dbReference type="Rhea" id="RHEA:20780"/>
        <dbReference type="ChEBI" id="CHEBI:30616"/>
        <dbReference type="ChEBI" id="CHEBI:58115"/>
        <dbReference type="ChEBI" id="CHEBI:58189"/>
        <dbReference type="ChEBI" id="CHEBI:456216"/>
        <dbReference type="EC" id="2.7.4.8"/>
    </reaction>
</comment>
<accession>A0A972JYL3</accession>
<keyword evidence="4 7" id="KW-0418">Kinase</keyword>
<evidence type="ECO:0000313" key="7">
    <source>
        <dbReference type="EMBL" id="NOU93669.1"/>
    </source>
</evidence>
<organism evidence="7 8">
    <name type="scientific">Paenibacillus foliorum</name>
    <dbReference type="NCBI Taxonomy" id="2654974"/>
    <lineage>
        <taxon>Bacteria</taxon>
        <taxon>Bacillati</taxon>
        <taxon>Bacillota</taxon>
        <taxon>Bacilli</taxon>
        <taxon>Bacillales</taxon>
        <taxon>Paenibacillaceae</taxon>
        <taxon>Paenibacillus</taxon>
    </lineage>
</organism>
<comment type="function">
    <text evidence="1">Essential for recycling GMP and indirectly, cGMP.</text>
</comment>
<dbReference type="RefSeq" id="WP_171651865.1">
    <property type="nucleotide sequence ID" value="NZ_WHOD01000049.1"/>
</dbReference>